<dbReference type="Gene3D" id="3.60.15.10">
    <property type="entry name" value="Ribonuclease Z/Hydroxyacylglutathione hydrolase-like"/>
    <property type="match status" value="1"/>
</dbReference>
<comment type="caution">
    <text evidence="2">The sequence shown here is derived from an EMBL/GenBank/DDBJ whole genome shotgun (WGS) entry which is preliminary data.</text>
</comment>
<dbReference type="SUPFAM" id="SSF56281">
    <property type="entry name" value="Metallo-hydrolase/oxidoreductase"/>
    <property type="match status" value="1"/>
</dbReference>
<dbReference type="PANTHER" id="PTHR15032">
    <property type="entry name" value="N-ACYL-PHOSPHATIDYLETHANOLAMINE-HYDROLYZING PHOSPHOLIPASE D"/>
    <property type="match status" value="1"/>
</dbReference>
<feature type="domain" description="Metallo-beta-lactamase" evidence="1">
    <location>
        <begin position="132"/>
        <end position="321"/>
    </location>
</feature>
<dbReference type="InterPro" id="IPR001279">
    <property type="entry name" value="Metallo-B-lactamas"/>
</dbReference>
<evidence type="ECO:0000313" key="2">
    <source>
        <dbReference type="EMBL" id="NDY42277.1"/>
    </source>
</evidence>
<gene>
    <name evidence="2" type="ORF">G3N55_05400</name>
</gene>
<accession>A0A6N9TS54</accession>
<dbReference type="InterPro" id="IPR036866">
    <property type="entry name" value="RibonucZ/Hydroxyglut_hydro"/>
</dbReference>
<keyword evidence="2" id="KW-0378">Hydrolase</keyword>
<evidence type="ECO:0000313" key="3">
    <source>
        <dbReference type="Proteomes" id="UP000469346"/>
    </source>
</evidence>
<evidence type="ECO:0000259" key="1">
    <source>
        <dbReference type="Pfam" id="PF12706"/>
    </source>
</evidence>
<dbReference type="GO" id="GO:0016787">
    <property type="term" value="F:hydrolase activity"/>
    <property type="evidence" value="ECO:0007669"/>
    <property type="project" value="UniProtKB-KW"/>
</dbReference>
<dbReference type="GO" id="GO:0005737">
    <property type="term" value="C:cytoplasm"/>
    <property type="evidence" value="ECO:0007669"/>
    <property type="project" value="TreeGrafter"/>
</dbReference>
<dbReference type="EMBL" id="JAAGRR010000044">
    <property type="protein sequence ID" value="NDY42277.1"/>
    <property type="molecule type" value="Genomic_DNA"/>
</dbReference>
<reference evidence="2 3" key="1">
    <citation type="submission" date="2020-02" db="EMBL/GenBank/DDBJ databases">
        <title>Comparative genomics of sulfur disproportionating microorganisms.</title>
        <authorList>
            <person name="Ward L.M."/>
            <person name="Bertran E."/>
            <person name="Johnston D.T."/>
        </authorList>
    </citation>
    <scope>NUCLEOTIDE SEQUENCE [LARGE SCALE GENOMIC DNA]</scope>
    <source>
        <strain evidence="2 3">DSM 100025</strain>
    </source>
</reference>
<protein>
    <submittedName>
        <fullName evidence="2">MBL fold metallo-hydrolase</fullName>
    </submittedName>
</protein>
<dbReference type="RefSeq" id="WP_163298421.1">
    <property type="nucleotide sequence ID" value="NZ_JAAGRR010000044.1"/>
</dbReference>
<dbReference type="PANTHER" id="PTHR15032:SF36">
    <property type="entry name" value="METALLO-BETA-LACTAMASE DOMAIN-CONTAINING PROTEIN"/>
    <property type="match status" value="1"/>
</dbReference>
<organism evidence="2 3">
    <name type="scientific">Dissulfurirhabdus thermomarina</name>
    <dbReference type="NCBI Taxonomy" id="1765737"/>
    <lineage>
        <taxon>Bacteria</taxon>
        <taxon>Deltaproteobacteria</taxon>
        <taxon>Dissulfurirhabdaceae</taxon>
        <taxon>Dissulfurirhabdus</taxon>
    </lineage>
</organism>
<sequence length="371" mass="41560">MRNHIGKIRRSHRPFGLKPPPRLLDRVTPLLRMTQGHHRAAAAVEMPEVLDLETLVLRRLHHAPGGFCNPWLSRRFQPADILKRWEGNRPRRPAGAPAAVPLSPEAAAALPPPAVTFLGHSTLWFRMGAADIITDPVLGNIFPVLPRLQAPPCPPEALPPMDVVLLSHAHRDHLDLPTLRRLRGRYTIVAPLGFRPFLRHWHRRGRLLELDWFESVTIKGVRLTCLPAQHWSRRRLRDTNRSLWASWLLEAAGCRAFFSGDSGYFHGFHEIGRKFGPVDLACLPAGAYEPRWFLQPVHMSPEEAVQAGLDLRAGRILPIHWGTFPLGDDPPGALPDRFRQACRRLGLAEAATPVLRPGETLRLGDAAGGRP</sequence>
<proteinExistence type="predicted"/>
<dbReference type="Pfam" id="PF12706">
    <property type="entry name" value="Lactamase_B_2"/>
    <property type="match status" value="1"/>
</dbReference>
<dbReference type="Proteomes" id="UP000469346">
    <property type="component" value="Unassembled WGS sequence"/>
</dbReference>
<keyword evidence="3" id="KW-1185">Reference proteome</keyword>
<name>A0A6N9TS54_DISTH</name>
<dbReference type="AlphaFoldDB" id="A0A6N9TS54"/>